<evidence type="ECO:0000256" key="3">
    <source>
        <dbReference type="ARBA" id="ARBA00022651"/>
    </source>
</evidence>
<dbReference type="AlphaFoldDB" id="A0A838XZZ2"/>
<evidence type="ECO:0000256" key="6">
    <source>
        <dbReference type="ARBA" id="ARBA00023277"/>
    </source>
</evidence>
<keyword evidence="4" id="KW-0732">Signal</keyword>
<gene>
    <name evidence="8" type="ORF">H1W37_12985</name>
</gene>
<evidence type="ECO:0000256" key="5">
    <source>
        <dbReference type="ARBA" id="ARBA00022801"/>
    </source>
</evidence>
<keyword evidence="3" id="KW-0858">Xylan degradation</keyword>
<dbReference type="EMBL" id="JACEON010000012">
    <property type="protein sequence ID" value="MBA4612574.1"/>
    <property type="molecule type" value="Genomic_DNA"/>
</dbReference>
<comment type="subcellular location">
    <subcellularLocation>
        <location evidence="1">Secreted</location>
    </subcellularLocation>
</comment>
<name>A0A838XZZ2_9HYPH</name>
<dbReference type="Proteomes" id="UP000559404">
    <property type="component" value="Unassembled WGS sequence"/>
</dbReference>
<evidence type="ECO:0000256" key="4">
    <source>
        <dbReference type="ARBA" id="ARBA00022729"/>
    </source>
</evidence>
<protein>
    <submittedName>
        <fullName evidence="8">Polyhydroxybutyrate depolymerase</fullName>
    </submittedName>
</protein>
<reference evidence="8 9" key="2">
    <citation type="submission" date="2020-08" db="EMBL/GenBank/DDBJ databases">
        <title>Stappia taiwanensis sp. nov., isolated from a coastal thermal spring.</title>
        <authorList>
            <person name="Kampfer P."/>
        </authorList>
    </citation>
    <scope>NUCLEOTIDE SEQUENCE [LARGE SCALE GENOMIC DNA]</scope>
    <source>
        <strain evidence="8 9">DSM 23284</strain>
    </source>
</reference>
<reference evidence="8 9" key="1">
    <citation type="submission" date="2020-07" db="EMBL/GenBank/DDBJ databases">
        <authorList>
            <person name="Li M."/>
        </authorList>
    </citation>
    <scope>NUCLEOTIDE SEQUENCE [LARGE SCALE GENOMIC DNA]</scope>
    <source>
        <strain evidence="8 9">DSM 23284</strain>
    </source>
</reference>
<keyword evidence="9" id="KW-1185">Reference proteome</keyword>
<dbReference type="InterPro" id="IPR029058">
    <property type="entry name" value="AB_hydrolase_fold"/>
</dbReference>
<dbReference type="Gene3D" id="3.40.50.1820">
    <property type="entry name" value="alpha/beta hydrolase"/>
    <property type="match status" value="1"/>
</dbReference>
<evidence type="ECO:0000256" key="7">
    <source>
        <dbReference type="ARBA" id="ARBA00023326"/>
    </source>
</evidence>
<keyword evidence="5" id="KW-0378">Hydrolase</keyword>
<keyword evidence="2" id="KW-0964">Secreted</keyword>
<dbReference type="InterPro" id="IPR043595">
    <property type="entry name" value="FaeB/C/D"/>
</dbReference>
<keyword evidence="6" id="KW-0119">Carbohydrate metabolism</keyword>
<dbReference type="GO" id="GO:0030600">
    <property type="term" value="F:feruloyl esterase activity"/>
    <property type="evidence" value="ECO:0007669"/>
    <property type="project" value="InterPro"/>
</dbReference>
<dbReference type="PANTHER" id="PTHR38050:SF2">
    <property type="entry name" value="FERULOYL ESTERASE C-RELATED"/>
    <property type="match status" value="1"/>
</dbReference>
<evidence type="ECO:0000313" key="8">
    <source>
        <dbReference type="EMBL" id="MBA4612574.1"/>
    </source>
</evidence>
<dbReference type="PANTHER" id="PTHR38050">
    <property type="match status" value="1"/>
</dbReference>
<sequence length="291" mass="31879">MAQRPPLLRRVAAALPGLALLLIFPAWPGNGAPSCGVDTPCRIATGEYRIRVPEGWNERTPLGAIVFLHGWRGSARTELRNPAWTQLANQLNVAVVLPEGKDGTWSYPGAPDALRDDFAFFEDLVSDLTRRFPIRREHLMAAGFSIGGSMVWNLACHRGELFSGYAPVAGAFWEPVPESCPSPVPDLYHVHGTEDRTVPLTGRPIGERWHQSTVADSLAVWQRKAGLPVVFPKTAPAQGLGCQRQETGDAVLEVCLHAGGHSLRAAWIARAWRALVHDLQQDRQNDTQDAP</sequence>
<dbReference type="RefSeq" id="WP_181760776.1">
    <property type="nucleotide sequence ID" value="NZ_BMCR01000003.1"/>
</dbReference>
<dbReference type="SUPFAM" id="SSF53474">
    <property type="entry name" value="alpha/beta-Hydrolases"/>
    <property type="match status" value="1"/>
</dbReference>
<keyword evidence="7" id="KW-0624">Polysaccharide degradation</keyword>
<dbReference type="GO" id="GO:0005576">
    <property type="term" value="C:extracellular region"/>
    <property type="evidence" value="ECO:0007669"/>
    <property type="project" value="UniProtKB-SubCell"/>
</dbReference>
<evidence type="ECO:0000313" key="9">
    <source>
        <dbReference type="Proteomes" id="UP000559404"/>
    </source>
</evidence>
<evidence type="ECO:0000256" key="1">
    <source>
        <dbReference type="ARBA" id="ARBA00004613"/>
    </source>
</evidence>
<dbReference type="GO" id="GO:0045493">
    <property type="term" value="P:xylan catabolic process"/>
    <property type="evidence" value="ECO:0007669"/>
    <property type="project" value="UniProtKB-KW"/>
</dbReference>
<proteinExistence type="predicted"/>
<evidence type="ECO:0000256" key="2">
    <source>
        <dbReference type="ARBA" id="ARBA00022525"/>
    </source>
</evidence>
<organism evidence="8 9">
    <name type="scientific">Stappia taiwanensis</name>
    <dbReference type="NCBI Taxonomy" id="992267"/>
    <lineage>
        <taxon>Bacteria</taxon>
        <taxon>Pseudomonadati</taxon>
        <taxon>Pseudomonadota</taxon>
        <taxon>Alphaproteobacteria</taxon>
        <taxon>Hyphomicrobiales</taxon>
        <taxon>Stappiaceae</taxon>
        <taxon>Stappia</taxon>
    </lineage>
</organism>
<accession>A0A838XZZ2</accession>
<comment type="caution">
    <text evidence="8">The sequence shown here is derived from an EMBL/GenBank/DDBJ whole genome shotgun (WGS) entry which is preliminary data.</text>
</comment>